<feature type="compositionally biased region" description="Low complexity" evidence="1">
    <location>
        <begin position="42"/>
        <end position="51"/>
    </location>
</feature>
<gene>
    <name evidence="2" type="ORF">DdX_10621</name>
</gene>
<evidence type="ECO:0000313" key="2">
    <source>
        <dbReference type="EMBL" id="KAI1710561.1"/>
    </source>
</evidence>
<evidence type="ECO:0000313" key="3">
    <source>
        <dbReference type="Proteomes" id="UP001201812"/>
    </source>
</evidence>
<keyword evidence="3" id="KW-1185">Reference proteome</keyword>
<feature type="region of interest" description="Disordered" evidence="1">
    <location>
        <begin position="187"/>
        <end position="209"/>
    </location>
</feature>
<accession>A0AAD4MXM5</accession>
<reference evidence="2" key="1">
    <citation type="submission" date="2022-01" db="EMBL/GenBank/DDBJ databases">
        <title>Genome Sequence Resource for Two Populations of Ditylenchus destructor, the Migratory Endoparasitic Phytonematode.</title>
        <authorList>
            <person name="Zhang H."/>
            <person name="Lin R."/>
            <person name="Xie B."/>
        </authorList>
    </citation>
    <scope>NUCLEOTIDE SEQUENCE</scope>
    <source>
        <strain evidence="2">BazhouSP</strain>
    </source>
</reference>
<comment type="caution">
    <text evidence="2">The sequence shown here is derived from an EMBL/GenBank/DDBJ whole genome shotgun (WGS) entry which is preliminary data.</text>
</comment>
<name>A0AAD4MXM5_9BILA</name>
<dbReference type="EMBL" id="JAKKPZ010000025">
    <property type="protein sequence ID" value="KAI1710561.1"/>
    <property type="molecule type" value="Genomic_DNA"/>
</dbReference>
<dbReference type="Proteomes" id="UP001201812">
    <property type="component" value="Unassembled WGS sequence"/>
</dbReference>
<feature type="region of interest" description="Disordered" evidence="1">
    <location>
        <begin position="39"/>
        <end position="73"/>
    </location>
</feature>
<sequence length="226" mass="25426">MESEADSNRDSPLGLREIATNFGYFEILEEKKKGADLENTKANFGANNASGNGNGKERAEFRSLHKSSQPNPTHWLPGHGEMPSPLRPPMPAFHTHWRVKSRPEKSRPEGQWRARMETLPGESLYVCIRVREDVAEESWKRKGTVGKARRGKTLGKGNVCGTLASQPVCISAEAKCKELKCGSRRWTKEPKTQGKFSEKTPRDPKFQTEKKRVSIESVLEIWAHTA</sequence>
<organism evidence="2 3">
    <name type="scientific">Ditylenchus destructor</name>
    <dbReference type="NCBI Taxonomy" id="166010"/>
    <lineage>
        <taxon>Eukaryota</taxon>
        <taxon>Metazoa</taxon>
        <taxon>Ecdysozoa</taxon>
        <taxon>Nematoda</taxon>
        <taxon>Chromadorea</taxon>
        <taxon>Rhabditida</taxon>
        <taxon>Tylenchina</taxon>
        <taxon>Tylenchomorpha</taxon>
        <taxon>Sphaerularioidea</taxon>
        <taxon>Anguinidae</taxon>
        <taxon>Anguininae</taxon>
        <taxon>Ditylenchus</taxon>
    </lineage>
</organism>
<protein>
    <submittedName>
        <fullName evidence="2">Uncharacterized protein</fullName>
    </submittedName>
</protein>
<evidence type="ECO:0000256" key="1">
    <source>
        <dbReference type="SAM" id="MobiDB-lite"/>
    </source>
</evidence>
<dbReference type="AlphaFoldDB" id="A0AAD4MXM5"/>
<proteinExistence type="predicted"/>